<keyword evidence="12" id="KW-0472">Membrane</keyword>
<keyword evidence="9" id="KW-0833">Ubl conjugation pathway</keyword>
<dbReference type="EC" id="2.3.2.27" evidence="4"/>
<dbReference type="EMBL" id="QZWG01000004">
    <property type="protein sequence ID" value="RZC15515.1"/>
    <property type="molecule type" value="Genomic_DNA"/>
</dbReference>
<evidence type="ECO:0000256" key="9">
    <source>
        <dbReference type="ARBA" id="ARBA00022786"/>
    </source>
</evidence>
<sequence length="122" mass="13579">MGFSIHIRHYFGSPSASIHNLPDTFGRSRRSSREFRPGGDRHVPDAGVLDGDECEKLGKGTLECAVCLNEFEDTETLRLIPKCDLVFHPECIDEWLPSHTTCPVCRAKPILVLANINGEMPC</sequence>
<keyword evidence="5" id="KW-0808">Transferase</keyword>
<keyword evidence="7" id="KW-0479">Metal-binding</keyword>
<comment type="pathway">
    <text evidence="3">Protein modification; protein ubiquitination.</text>
</comment>
<dbReference type="Proteomes" id="UP000289340">
    <property type="component" value="Chromosome 4"/>
</dbReference>
<evidence type="ECO:0000256" key="8">
    <source>
        <dbReference type="ARBA" id="ARBA00022771"/>
    </source>
</evidence>
<dbReference type="Gene3D" id="3.30.40.10">
    <property type="entry name" value="Zinc/RING finger domain, C3HC4 (zinc finger)"/>
    <property type="match status" value="1"/>
</dbReference>
<keyword evidence="11" id="KW-1133">Transmembrane helix</keyword>
<evidence type="ECO:0000256" key="7">
    <source>
        <dbReference type="ARBA" id="ARBA00022723"/>
    </source>
</evidence>
<dbReference type="PANTHER" id="PTHR14155">
    <property type="entry name" value="RING FINGER DOMAIN-CONTAINING"/>
    <property type="match status" value="1"/>
</dbReference>
<keyword evidence="10" id="KW-0862">Zinc</keyword>
<protein>
    <recommendedName>
        <fullName evidence="4">RING-type E3 ubiquitin transferase</fullName>
        <ecNumber evidence="4">2.3.2.27</ecNumber>
    </recommendedName>
</protein>
<dbReference type="Gramene" id="XM_028371356.1">
    <property type="protein sequence ID" value="XP_028227157.1"/>
    <property type="gene ID" value="LOC114408332"/>
</dbReference>
<feature type="domain" description="RING-type" evidence="15">
    <location>
        <begin position="64"/>
        <end position="106"/>
    </location>
</feature>
<evidence type="ECO:0000256" key="3">
    <source>
        <dbReference type="ARBA" id="ARBA00004906"/>
    </source>
</evidence>
<evidence type="ECO:0000256" key="2">
    <source>
        <dbReference type="ARBA" id="ARBA00004167"/>
    </source>
</evidence>
<dbReference type="InterPro" id="IPR053238">
    <property type="entry name" value="RING-H2_zinc_finger"/>
</dbReference>
<evidence type="ECO:0000256" key="12">
    <source>
        <dbReference type="ARBA" id="ARBA00023136"/>
    </source>
</evidence>
<gene>
    <name evidence="16" type="ORF">D0Y65_009056</name>
</gene>
<dbReference type="GO" id="GO:0008270">
    <property type="term" value="F:zinc ion binding"/>
    <property type="evidence" value="ECO:0007669"/>
    <property type="project" value="UniProtKB-KW"/>
</dbReference>
<dbReference type="InterPro" id="IPR001841">
    <property type="entry name" value="Znf_RING"/>
</dbReference>
<keyword evidence="17" id="KW-1185">Reference proteome</keyword>
<evidence type="ECO:0000313" key="17">
    <source>
        <dbReference type="Proteomes" id="UP000289340"/>
    </source>
</evidence>
<dbReference type="AlphaFoldDB" id="A0A445KX21"/>
<evidence type="ECO:0000256" key="4">
    <source>
        <dbReference type="ARBA" id="ARBA00012483"/>
    </source>
</evidence>
<dbReference type="GO" id="GO:0016020">
    <property type="term" value="C:membrane"/>
    <property type="evidence" value="ECO:0007669"/>
    <property type="project" value="UniProtKB-SubCell"/>
</dbReference>
<dbReference type="GO" id="GO:0061630">
    <property type="term" value="F:ubiquitin protein ligase activity"/>
    <property type="evidence" value="ECO:0007669"/>
    <property type="project" value="UniProtKB-EC"/>
</dbReference>
<keyword evidence="6" id="KW-0812">Transmembrane</keyword>
<dbReference type="SUPFAM" id="SSF57850">
    <property type="entry name" value="RING/U-box"/>
    <property type="match status" value="1"/>
</dbReference>
<comment type="similarity">
    <text evidence="13">Belongs to the RING-type zinc finger family. ATL subfamily.</text>
</comment>
<accession>A0A445KX21</accession>
<dbReference type="InterPro" id="IPR013083">
    <property type="entry name" value="Znf_RING/FYVE/PHD"/>
</dbReference>
<evidence type="ECO:0000256" key="5">
    <source>
        <dbReference type="ARBA" id="ARBA00022679"/>
    </source>
</evidence>
<dbReference type="PROSITE" id="PS50089">
    <property type="entry name" value="ZF_RING_2"/>
    <property type="match status" value="1"/>
</dbReference>
<evidence type="ECO:0000256" key="6">
    <source>
        <dbReference type="ARBA" id="ARBA00022692"/>
    </source>
</evidence>
<comment type="catalytic activity">
    <reaction evidence="1">
        <text>S-ubiquitinyl-[E2 ubiquitin-conjugating enzyme]-L-cysteine + [acceptor protein]-L-lysine = [E2 ubiquitin-conjugating enzyme]-L-cysteine + N(6)-ubiquitinyl-[acceptor protein]-L-lysine.</text>
        <dbReference type="EC" id="2.3.2.27"/>
    </reaction>
</comment>
<organism evidence="16 17">
    <name type="scientific">Glycine soja</name>
    <name type="common">Wild soybean</name>
    <dbReference type="NCBI Taxonomy" id="3848"/>
    <lineage>
        <taxon>Eukaryota</taxon>
        <taxon>Viridiplantae</taxon>
        <taxon>Streptophyta</taxon>
        <taxon>Embryophyta</taxon>
        <taxon>Tracheophyta</taxon>
        <taxon>Spermatophyta</taxon>
        <taxon>Magnoliopsida</taxon>
        <taxon>eudicotyledons</taxon>
        <taxon>Gunneridae</taxon>
        <taxon>Pentapetalae</taxon>
        <taxon>rosids</taxon>
        <taxon>fabids</taxon>
        <taxon>Fabales</taxon>
        <taxon>Fabaceae</taxon>
        <taxon>Papilionoideae</taxon>
        <taxon>50 kb inversion clade</taxon>
        <taxon>NPAAA clade</taxon>
        <taxon>indigoferoid/millettioid clade</taxon>
        <taxon>Phaseoleae</taxon>
        <taxon>Glycine</taxon>
        <taxon>Glycine subgen. Soja</taxon>
    </lineage>
</organism>
<evidence type="ECO:0000313" key="16">
    <source>
        <dbReference type="EMBL" id="RZC15515.1"/>
    </source>
</evidence>
<keyword evidence="8 14" id="KW-0863">Zinc-finger</keyword>
<evidence type="ECO:0000256" key="10">
    <source>
        <dbReference type="ARBA" id="ARBA00022833"/>
    </source>
</evidence>
<evidence type="ECO:0000256" key="11">
    <source>
        <dbReference type="ARBA" id="ARBA00022989"/>
    </source>
</evidence>
<dbReference type="FunFam" id="3.30.40.10:FF:000187">
    <property type="entry name" value="E3 ubiquitin-protein ligase ATL6"/>
    <property type="match status" value="1"/>
</dbReference>
<evidence type="ECO:0000256" key="1">
    <source>
        <dbReference type="ARBA" id="ARBA00000900"/>
    </source>
</evidence>
<evidence type="ECO:0000256" key="14">
    <source>
        <dbReference type="PROSITE-ProRule" id="PRU00175"/>
    </source>
</evidence>
<comment type="subcellular location">
    <subcellularLocation>
        <location evidence="2">Membrane</location>
        <topology evidence="2">Single-pass membrane protein</topology>
    </subcellularLocation>
</comment>
<proteinExistence type="inferred from homology"/>
<name>A0A445KX21_GLYSO</name>
<dbReference type="Pfam" id="PF13639">
    <property type="entry name" value="zf-RING_2"/>
    <property type="match status" value="1"/>
</dbReference>
<evidence type="ECO:0000259" key="15">
    <source>
        <dbReference type="PROSITE" id="PS50089"/>
    </source>
</evidence>
<evidence type="ECO:0000256" key="13">
    <source>
        <dbReference type="ARBA" id="ARBA00024209"/>
    </source>
</evidence>
<reference evidence="16 17" key="1">
    <citation type="submission" date="2018-09" db="EMBL/GenBank/DDBJ databases">
        <title>A high-quality reference genome of wild soybean provides a powerful tool to mine soybean genomes.</title>
        <authorList>
            <person name="Xie M."/>
            <person name="Chung C.Y.L."/>
            <person name="Li M.-W."/>
            <person name="Wong F.-L."/>
            <person name="Chan T.-F."/>
            <person name="Lam H.-M."/>
        </authorList>
    </citation>
    <scope>NUCLEOTIDE SEQUENCE [LARGE SCALE GENOMIC DNA]</scope>
    <source>
        <strain evidence="17">cv. W05</strain>
        <tissue evidence="16">Hypocotyl of etiolated seedlings</tissue>
    </source>
</reference>
<dbReference type="PANTHER" id="PTHR14155:SF502">
    <property type="entry name" value="TRANSCRIPTION FACTOR C2H2 FAMILY-RELATED"/>
    <property type="match status" value="1"/>
</dbReference>
<comment type="caution">
    <text evidence="16">The sequence shown here is derived from an EMBL/GenBank/DDBJ whole genome shotgun (WGS) entry which is preliminary data.</text>
</comment>